<organism evidence="1 2">
    <name type="scientific">Tropilaelaps mercedesae</name>
    <dbReference type="NCBI Taxonomy" id="418985"/>
    <lineage>
        <taxon>Eukaryota</taxon>
        <taxon>Metazoa</taxon>
        <taxon>Ecdysozoa</taxon>
        <taxon>Arthropoda</taxon>
        <taxon>Chelicerata</taxon>
        <taxon>Arachnida</taxon>
        <taxon>Acari</taxon>
        <taxon>Parasitiformes</taxon>
        <taxon>Mesostigmata</taxon>
        <taxon>Gamasina</taxon>
        <taxon>Dermanyssoidea</taxon>
        <taxon>Laelapidae</taxon>
        <taxon>Tropilaelaps</taxon>
    </lineage>
</organism>
<comment type="caution">
    <text evidence="1">The sequence shown here is derived from an EMBL/GenBank/DDBJ whole genome shotgun (WGS) entry which is preliminary data.</text>
</comment>
<evidence type="ECO:0000313" key="1">
    <source>
        <dbReference type="EMBL" id="OQR74545.1"/>
    </source>
</evidence>
<dbReference type="InParanoid" id="A0A1V9XM02"/>
<accession>A0A1V9XM02</accession>
<protein>
    <submittedName>
        <fullName evidence="1">Uncharacterized protein</fullName>
    </submittedName>
</protein>
<name>A0A1V9XM02_9ACAR</name>
<dbReference type="EMBL" id="MNPL01007812">
    <property type="protein sequence ID" value="OQR74545.1"/>
    <property type="molecule type" value="Genomic_DNA"/>
</dbReference>
<sequence length="12" mass="1476">MRIYKITFVTTC</sequence>
<evidence type="ECO:0000313" key="2">
    <source>
        <dbReference type="Proteomes" id="UP000192247"/>
    </source>
</evidence>
<keyword evidence="2" id="KW-1185">Reference proteome</keyword>
<proteinExistence type="predicted"/>
<reference evidence="1 2" key="1">
    <citation type="journal article" date="2017" name="Gigascience">
        <title>Draft genome of the honey bee ectoparasitic mite, Tropilaelaps mercedesae, is shaped by the parasitic life history.</title>
        <authorList>
            <person name="Dong X."/>
            <person name="Armstrong S.D."/>
            <person name="Xia D."/>
            <person name="Makepeace B.L."/>
            <person name="Darby A.C."/>
            <person name="Kadowaki T."/>
        </authorList>
    </citation>
    <scope>NUCLEOTIDE SEQUENCE [LARGE SCALE GENOMIC DNA]</scope>
    <source>
        <strain evidence="1">Wuxi-XJTLU</strain>
    </source>
</reference>
<dbReference type="Proteomes" id="UP000192247">
    <property type="component" value="Unassembled WGS sequence"/>
</dbReference>
<gene>
    <name evidence="1" type="ORF">BIW11_08994</name>
</gene>